<dbReference type="InterPro" id="IPR004701">
    <property type="entry name" value="PTS_EIIA_man-typ"/>
</dbReference>
<dbReference type="SUPFAM" id="SSF53062">
    <property type="entry name" value="PTS system fructose IIA component-like"/>
    <property type="match status" value="1"/>
</dbReference>
<accession>A0A6N7S2H1</accession>
<dbReference type="Proteomes" id="UP000433575">
    <property type="component" value="Unassembled WGS sequence"/>
</dbReference>
<evidence type="ECO:0000256" key="7">
    <source>
        <dbReference type="ARBA" id="ARBA00022777"/>
    </source>
</evidence>
<keyword evidence="4" id="KW-0762">Sugar transport</keyword>
<dbReference type="GO" id="GO:0005737">
    <property type="term" value="C:cytoplasm"/>
    <property type="evidence" value="ECO:0007669"/>
    <property type="project" value="UniProtKB-SubCell"/>
</dbReference>
<dbReference type="InterPro" id="IPR051471">
    <property type="entry name" value="Bacterial_PTS_sugar_comp"/>
</dbReference>
<comment type="subcellular location">
    <subcellularLocation>
        <location evidence="1">Cytoplasm</location>
    </subcellularLocation>
</comment>
<dbReference type="EMBL" id="WKPJ01000001">
    <property type="protein sequence ID" value="MSA87870.1"/>
    <property type="molecule type" value="Genomic_DNA"/>
</dbReference>
<evidence type="ECO:0000313" key="12">
    <source>
        <dbReference type="Proteomes" id="UP000480929"/>
    </source>
</evidence>
<dbReference type="InterPro" id="IPR033887">
    <property type="entry name" value="PTS_IIA_man"/>
</dbReference>
<dbReference type="AlphaFoldDB" id="A0A6N7S2H1"/>
<reference evidence="11 12" key="1">
    <citation type="journal article" date="2019" name="Nat. Med.">
        <title>A library of human gut bacterial isolates paired with longitudinal multiomics data enables mechanistic microbiome research.</title>
        <authorList>
            <person name="Poyet M."/>
            <person name="Groussin M."/>
            <person name="Gibbons S.M."/>
            <person name="Avila-Pacheco J."/>
            <person name="Jiang X."/>
            <person name="Kearney S.M."/>
            <person name="Perrotta A.R."/>
            <person name="Berdy B."/>
            <person name="Zhao S."/>
            <person name="Lieberman T.D."/>
            <person name="Swanson P.K."/>
            <person name="Smith M."/>
            <person name="Roesemann S."/>
            <person name="Alexander J.E."/>
            <person name="Rich S.A."/>
            <person name="Livny J."/>
            <person name="Vlamakis H."/>
            <person name="Clish C."/>
            <person name="Bullock K."/>
            <person name="Deik A."/>
            <person name="Scott J."/>
            <person name="Pierce K.A."/>
            <person name="Xavier R.J."/>
            <person name="Alm E.J."/>
        </authorList>
    </citation>
    <scope>NUCLEOTIDE SEQUENCE [LARGE SCALE GENOMIC DNA]</scope>
    <source>
        <strain evidence="9 11">BIOML-A4</strain>
        <strain evidence="10 12">BIOML-A5</strain>
    </source>
</reference>
<protein>
    <recommendedName>
        <fullName evidence="8">PTS EIIA type-4 domain-containing protein</fullName>
    </recommendedName>
</protein>
<dbReference type="CDD" id="cd00006">
    <property type="entry name" value="PTS_IIA_man"/>
    <property type="match status" value="1"/>
</dbReference>
<evidence type="ECO:0000256" key="3">
    <source>
        <dbReference type="ARBA" id="ARBA00022490"/>
    </source>
</evidence>
<evidence type="ECO:0000313" key="10">
    <source>
        <dbReference type="EMBL" id="MSC31665.1"/>
    </source>
</evidence>
<sequence>MSTGILVMGHGHFASGITSALELIMGRQTDYEAVDFPADSDKVELSQRMEQALKRLKGNDQILILTDLFSGTPFNVAMEKVTEQPALKLYYGFNLGMLMELISRRMFQADGSLTEGLAEVGQQQVGLFDPHSMEAYTEAGEDEL</sequence>
<evidence type="ECO:0000256" key="4">
    <source>
        <dbReference type="ARBA" id="ARBA00022597"/>
    </source>
</evidence>
<dbReference type="InterPro" id="IPR036662">
    <property type="entry name" value="PTS_EIIA_man-typ_sf"/>
</dbReference>
<dbReference type="Pfam" id="PF03610">
    <property type="entry name" value="EIIA-man"/>
    <property type="match status" value="1"/>
</dbReference>
<proteinExistence type="predicted"/>
<dbReference type="Proteomes" id="UP000480929">
    <property type="component" value="Unassembled WGS sequence"/>
</dbReference>
<evidence type="ECO:0000313" key="9">
    <source>
        <dbReference type="EMBL" id="MSA87870.1"/>
    </source>
</evidence>
<keyword evidence="3" id="KW-0963">Cytoplasm</keyword>
<dbReference type="RefSeq" id="WP_154237545.1">
    <property type="nucleotide sequence ID" value="NZ_CALJPI010000204.1"/>
</dbReference>
<keyword evidence="6" id="KW-0598">Phosphotransferase system</keyword>
<dbReference type="GO" id="GO:0016020">
    <property type="term" value="C:membrane"/>
    <property type="evidence" value="ECO:0007669"/>
    <property type="project" value="InterPro"/>
</dbReference>
<name>A0A6N7S2H1_9FIRM</name>
<dbReference type="Gene3D" id="3.40.50.510">
    <property type="entry name" value="Phosphotransferase system, mannose-type IIA component"/>
    <property type="match status" value="1"/>
</dbReference>
<evidence type="ECO:0000256" key="5">
    <source>
        <dbReference type="ARBA" id="ARBA00022679"/>
    </source>
</evidence>
<evidence type="ECO:0000256" key="6">
    <source>
        <dbReference type="ARBA" id="ARBA00022683"/>
    </source>
</evidence>
<keyword evidence="2" id="KW-0813">Transport</keyword>
<keyword evidence="12" id="KW-1185">Reference proteome</keyword>
<dbReference type="PANTHER" id="PTHR33799:SF1">
    <property type="entry name" value="PTS SYSTEM MANNOSE-SPECIFIC EIIAB COMPONENT-RELATED"/>
    <property type="match status" value="1"/>
</dbReference>
<comment type="caution">
    <text evidence="9">The sequence shown here is derived from an EMBL/GenBank/DDBJ whole genome shotgun (WGS) entry which is preliminary data.</text>
</comment>
<keyword evidence="7" id="KW-0418">Kinase</keyword>
<dbReference type="GO" id="GO:0016301">
    <property type="term" value="F:kinase activity"/>
    <property type="evidence" value="ECO:0007669"/>
    <property type="project" value="UniProtKB-KW"/>
</dbReference>
<feature type="domain" description="PTS EIIA type-4" evidence="8">
    <location>
        <begin position="2"/>
        <end position="144"/>
    </location>
</feature>
<dbReference type="EMBL" id="WKPI01000001">
    <property type="protein sequence ID" value="MSC31665.1"/>
    <property type="molecule type" value="Genomic_DNA"/>
</dbReference>
<gene>
    <name evidence="10" type="ORF">GKD88_00795</name>
    <name evidence="9" type="ORF">GKE08_00790</name>
</gene>
<evidence type="ECO:0000256" key="1">
    <source>
        <dbReference type="ARBA" id="ARBA00004496"/>
    </source>
</evidence>
<evidence type="ECO:0000313" key="11">
    <source>
        <dbReference type="Proteomes" id="UP000433575"/>
    </source>
</evidence>
<dbReference type="OrthoDB" id="9799827at2"/>
<evidence type="ECO:0000256" key="2">
    <source>
        <dbReference type="ARBA" id="ARBA00022448"/>
    </source>
</evidence>
<dbReference type="GO" id="GO:0009401">
    <property type="term" value="P:phosphoenolpyruvate-dependent sugar phosphotransferase system"/>
    <property type="evidence" value="ECO:0007669"/>
    <property type="project" value="UniProtKB-KW"/>
</dbReference>
<keyword evidence="5" id="KW-0808">Transferase</keyword>
<dbReference type="PANTHER" id="PTHR33799">
    <property type="entry name" value="PTS PERMEASE-RELATED-RELATED"/>
    <property type="match status" value="1"/>
</dbReference>
<evidence type="ECO:0000259" key="8">
    <source>
        <dbReference type="PROSITE" id="PS51096"/>
    </source>
</evidence>
<organism evidence="9 11">
    <name type="scientific">Holdemania massiliensis</name>
    <dbReference type="NCBI Taxonomy" id="1468449"/>
    <lineage>
        <taxon>Bacteria</taxon>
        <taxon>Bacillati</taxon>
        <taxon>Bacillota</taxon>
        <taxon>Erysipelotrichia</taxon>
        <taxon>Erysipelotrichales</taxon>
        <taxon>Erysipelotrichaceae</taxon>
        <taxon>Holdemania</taxon>
    </lineage>
</organism>
<dbReference type="PROSITE" id="PS51096">
    <property type="entry name" value="PTS_EIIA_TYPE_4"/>
    <property type="match status" value="1"/>
</dbReference>